<protein>
    <submittedName>
        <fullName evidence="1">Uncharacterized protein</fullName>
    </submittedName>
</protein>
<gene>
    <name evidence="1" type="ORF">GOMPHAMPRED_001434</name>
</gene>
<comment type="caution">
    <text evidence="1">The sequence shown here is derived from an EMBL/GenBank/DDBJ whole genome shotgun (WGS) entry which is preliminary data.</text>
</comment>
<dbReference type="AlphaFoldDB" id="A0A8H3ILL7"/>
<keyword evidence="2" id="KW-1185">Reference proteome</keyword>
<dbReference type="EMBL" id="CAJPDQ010000013">
    <property type="protein sequence ID" value="CAF9918144.1"/>
    <property type="molecule type" value="Genomic_DNA"/>
</dbReference>
<accession>A0A8H3ILL7</accession>
<name>A0A8H3ILL7_9LECA</name>
<evidence type="ECO:0000313" key="1">
    <source>
        <dbReference type="EMBL" id="CAF9918144.1"/>
    </source>
</evidence>
<sequence>MPPAWTHDEKALALYYRCRGISIQACKEILDVKKRKQEVDELEVRSTYSVAYALAQLRRKIPGIYNRTSRLWNIERCDTEIETWPTNDLEDLLQLNETHLSDMAADERLEVVALLDNIKE</sequence>
<reference evidence="1" key="1">
    <citation type="submission" date="2021-03" db="EMBL/GenBank/DDBJ databases">
        <authorList>
            <person name="Tagirdzhanova G."/>
        </authorList>
    </citation>
    <scope>NUCLEOTIDE SEQUENCE</scope>
</reference>
<organism evidence="1 2">
    <name type="scientific">Gomphillus americanus</name>
    <dbReference type="NCBI Taxonomy" id="1940652"/>
    <lineage>
        <taxon>Eukaryota</taxon>
        <taxon>Fungi</taxon>
        <taxon>Dikarya</taxon>
        <taxon>Ascomycota</taxon>
        <taxon>Pezizomycotina</taxon>
        <taxon>Lecanoromycetes</taxon>
        <taxon>OSLEUM clade</taxon>
        <taxon>Ostropomycetidae</taxon>
        <taxon>Ostropales</taxon>
        <taxon>Graphidaceae</taxon>
        <taxon>Gomphilloideae</taxon>
        <taxon>Gomphillus</taxon>
    </lineage>
</organism>
<evidence type="ECO:0000313" key="2">
    <source>
        <dbReference type="Proteomes" id="UP000664169"/>
    </source>
</evidence>
<proteinExistence type="predicted"/>
<dbReference type="Proteomes" id="UP000664169">
    <property type="component" value="Unassembled WGS sequence"/>
</dbReference>